<dbReference type="GO" id="GO:0004672">
    <property type="term" value="F:protein kinase activity"/>
    <property type="evidence" value="ECO:0007669"/>
    <property type="project" value="TreeGrafter"/>
</dbReference>
<dbReference type="InterPro" id="IPR013098">
    <property type="entry name" value="Ig_I-set"/>
</dbReference>
<dbReference type="SMART" id="SM00408">
    <property type="entry name" value="IGc2"/>
    <property type="match status" value="1"/>
</dbReference>
<dbReference type="Ensembl" id="ENSECRT00000023648.1">
    <property type="protein sequence ID" value="ENSECRP00000023147.1"/>
    <property type="gene ID" value="ENSECRG00000015550.1"/>
</dbReference>
<dbReference type="PROSITE" id="PS50835">
    <property type="entry name" value="IG_LIKE"/>
    <property type="match status" value="1"/>
</dbReference>
<reference evidence="4" key="3">
    <citation type="submission" date="2025-09" db="UniProtKB">
        <authorList>
            <consortium name="Ensembl"/>
        </authorList>
    </citation>
    <scope>IDENTIFICATION</scope>
</reference>
<dbReference type="InterPro" id="IPR003598">
    <property type="entry name" value="Ig_sub2"/>
</dbReference>
<reference evidence="4" key="1">
    <citation type="submission" date="2021-06" db="EMBL/GenBank/DDBJ databases">
        <authorList>
            <consortium name="Wellcome Sanger Institute Data Sharing"/>
        </authorList>
    </citation>
    <scope>NUCLEOTIDE SEQUENCE [LARGE SCALE GENOMIC DNA]</scope>
</reference>
<evidence type="ECO:0000313" key="5">
    <source>
        <dbReference type="Proteomes" id="UP000694620"/>
    </source>
</evidence>
<dbReference type="InterPro" id="IPR007110">
    <property type="entry name" value="Ig-like_dom"/>
</dbReference>
<dbReference type="InterPro" id="IPR003599">
    <property type="entry name" value="Ig_sub"/>
</dbReference>
<proteinExistence type="inferred from homology"/>
<evidence type="ECO:0000259" key="3">
    <source>
        <dbReference type="PROSITE" id="PS50835"/>
    </source>
</evidence>
<sequence length="136" mass="15424">MEGNLTSSGNLKVIPSIEPLFTRKLDILEVIEGRTARFDCKVMAGLPYPTITWFHNESSHFTFVYDDNECSLVVLNTTEEDSGVYTCTAKNLAGSVYCKAELTVHAGKKRQLSQTCYFYLMQESEPQQEKKAKKLR</sequence>
<keyword evidence="5" id="KW-1185">Reference proteome</keyword>
<dbReference type="PANTHER" id="PTHR47633:SF7">
    <property type="entry name" value="TITIN HOMOLOG"/>
    <property type="match status" value="1"/>
</dbReference>
<feature type="domain" description="Ig-like" evidence="3">
    <location>
        <begin position="15"/>
        <end position="103"/>
    </location>
</feature>
<dbReference type="GeneTree" id="ENSGT00940000163418"/>
<organism evidence="4 5">
    <name type="scientific">Erpetoichthys calabaricus</name>
    <name type="common">Rope fish</name>
    <name type="synonym">Calamoichthys calabaricus</name>
    <dbReference type="NCBI Taxonomy" id="27687"/>
    <lineage>
        <taxon>Eukaryota</taxon>
        <taxon>Metazoa</taxon>
        <taxon>Chordata</taxon>
        <taxon>Craniata</taxon>
        <taxon>Vertebrata</taxon>
        <taxon>Euteleostomi</taxon>
        <taxon>Actinopterygii</taxon>
        <taxon>Polypteriformes</taxon>
        <taxon>Polypteridae</taxon>
        <taxon>Erpetoichthys</taxon>
    </lineage>
</organism>
<dbReference type="PANTHER" id="PTHR47633">
    <property type="entry name" value="IMMUNOGLOBULIN"/>
    <property type="match status" value="1"/>
</dbReference>
<evidence type="ECO:0000256" key="2">
    <source>
        <dbReference type="ARBA" id="ARBA00023319"/>
    </source>
</evidence>
<dbReference type="SMART" id="SM00409">
    <property type="entry name" value="IG"/>
    <property type="match status" value="1"/>
</dbReference>
<accession>A0A8C4SY69</accession>
<dbReference type="AlphaFoldDB" id="A0A8C4SY69"/>
<dbReference type="Pfam" id="PF07679">
    <property type="entry name" value="I-set"/>
    <property type="match status" value="1"/>
</dbReference>
<name>A0A8C4SY69_ERPCA</name>
<keyword evidence="2" id="KW-0393">Immunoglobulin domain</keyword>
<dbReference type="InterPro" id="IPR013783">
    <property type="entry name" value="Ig-like_fold"/>
</dbReference>
<comment type="similarity">
    <text evidence="1">Belongs to the protein kinase superfamily. CAMK Ser/Thr protein kinase family.</text>
</comment>
<dbReference type="Gene3D" id="2.60.40.10">
    <property type="entry name" value="Immunoglobulins"/>
    <property type="match status" value="1"/>
</dbReference>
<dbReference type="InterPro" id="IPR036179">
    <property type="entry name" value="Ig-like_dom_sf"/>
</dbReference>
<evidence type="ECO:0000256" key="1">
    <source>
        <dbReference type="ARBA" id="ARBA00006692"/>
    </source>
</evidence>
<dbReference type="Proteomes" id="UP000694620">
    <property type="component" value="Chromosome 8"/>
</dbReference>
<dbReference type="FunFam" id="2.60.40.10:FF:000080">
    <property type="entry name" value="Myosin light chain kinase, smooth muscle"/>
    <property type="match status" value="1"/>
</dbReference>
<evidence type="ECO:0000313" key="4">
    <source>
        <dbReference type="Ensembl" id="ENSECRP00000023147.1"/>
    </source>
</evidence>
<dbReference type="SUPFAM" id="SSF48726">
    <property type="entry name" value="Immunoglobulin"/>
    <property type="match status" value="1"/>
</dbReference>
<reference evidence="4" key="2">
    <citation type="submission" date="2025-08" db="UniProtKB">
        <authorList>
            <consortium name="Ensembl"/>
        </authorList>
    </citation>
    <scope>IDENTIFICATION</scope>
</reference>
<protein>
    <submittedName>
        <fullName evidence="4">Striated muscle enriched protein kinase b</fullName>
    </submittedName>
</protein>